<dbReference type="Pfam" id="PF00361">
    <property type="entry name" value="Proton_antipo_M"/>
    <property type="match status" value="1"/>
</dbReference>
<sequence>MGTFVLTDALIQTTTAVADWVLVLPLILALLGAAAALMLRKTANLCFLLAMLVVVAIIACEITLLLRVFESGPLSMTMGKWLPPFGISFVADLFGAGFALAASVVTLVVLVYAEGERGQGVDDNFHAMVLLLLAGVTGSFLTGDLFNLYVWFEVMLIASFGLMVLGGRPLQLDGAVKYGFLNFLATAFFLLALGLLYGLLGTLNMADILRGAPLANPAAIATIAGILLLAFGMKAAAFPLNAWLPASYHTPPAAISALLAGLLTKVGAYALLRSLVVVLPASRDLLEPVLVAIAAATLLIAPLGAIAETNLRRAIGFLVIGGIGSVLAGVAVPSLEGVSGAGLYVFHAMLTMTALYLVAGLIERATGATDTRHMGGLYAASAPLSILFLVLILATAGVPPFLGFWPKLLLLQASLGQGGWSGGLLAGALLINAVLTLIAGSRLWAHVFWRPAPGGATVLPMARGAVWTGFGATAALAALIVAAGLWPNGLFEILAVGAPDMIDPARYVEAVGLAGVAP</sequence>
<dbReference type="PRINTS" id="PR01437">
    <property type="entry name" value="NUOXDRDTASE4"/>
</dbReference>
<feature type="transmembrane region" description="Helical" evidence="8">
    <location>
        <begin position="220"/>
        <end position="244"/>
    </location>
</feature>
<dbReference type="EMBL" id="FOMB01000005">
    <property type="protein sequence ID" value="SFC44766.1"/>
    <property type="molecule type" value="Genomic_DNA"/>
</dbReference>
<feature type="transmembrane region" description="Helical" evidence="8">
    <location>
        <begin position="285"/>
        <end position="307"/>
    </location>
</feature>
<keyword evidence="3" id="KW-1003">Cell membrane</keyword>
<dbReference type="InterPro" id="IPR001750">
    <property type="entry name" value="ND/Mrp_TM"/>
</dbReference>
<feature type="transmembrane region" description="Helical" evidence="8">
    <location>
        <begin position="89"/>
        <end position="113"/>
    </location>
</feature>
<feature type="transmembrane region" description="Helical" evidence="8">
    <location>
        <begin position="341"/>
        <end position="362"/>
    </location>
</feature>
<feature type="transmembrane region" description="Helical" evidence="8">
    <location>
        <begin position="178"/>
        <end position="200"/>
    </location>
</feature>
<feature type="transmembrane region" description="Helical" evidence="8">
    <location>
        <begin position="125"/>
        <end position="142"/>
    </location>
</feature>
<keyword evidence="5 8" id="KW-1133">Transmembrane helix</keyword>
<evidence type="ECO:0000256" key="1">
    <source>
        <dbReference type="ARBA" id="ARBA00004651"/>
    </source>
</evidence>
<dbReference type="GO" id="GO:0042773">
    <property type="term" value="P:ATP synthesis coupled electron transport"/>
    <property type="evidence" value="ECO:0007669"/>
    <property type="project" value="InterPro"/>
</dbReference>
<evidence type="ECO:0000259" key="9">
    <source>
        <dbReference type="Pfam" id="PF00361"/>
    </source>
</evidence>
<protein>
    <submittedName>
        <fullName evidence="11">Multicomponent Na+:H+ antiporter subunit D</fullName>
    </submittedName>
</protein>
<dbReference type="STRING" id="728005.SAMN04488059_105106"/>
<dbReference type="PATRIC" id="fig|728005.3.peg.3866"/>
<dbReference type="RefSeq" id="WP_046170258.1">
    <property type="nucleotide sequence ID" value="NZ_FOMB01000005.1"/>
</dbReference>
<feature type="transmembrane region" description="Helical" evidence="8">
    <location>
        <begin position="465"/>
        <end position="486"/>
    </location>
</feature>
<comment type="subcellular location">
    <subcellularLocation>
        <location evidence="1">Cell membrane</location>
        <topology evidence="1">Multi-pass membrane protein</topology>
    </subcellularLocation>
    <subcellularLocation>
        <location evidence="7">Membrane</location>
        <topology evidence="7">Multi-pass membrane protein</topology>
    </subcellularLocation>
</comment>
<evidence type="ECO:0000256" key="4">
    <source>
        <dbReference type="ARBA" id="ARBA00022692"/>
    </source>
</evidence>
<feature type="transmembrane region" description="Helical" evidence="8">
    <location>
        <begin position="256"/>
        <end position="279"/>
    </location>
</feature>
<comment type="similarity">
    <text evidence="2">Belongs to the CPA3 antiporters (TC 2.A.63) subunit D family.</text>
</comment>
<evidence type="ECO:0000313" key="10">
    <source>
        <dbReference type="EMBL" id="KKC33687.1"/>
    </source>
</evidence>
<evidence type="ECO:0000256" key="8">
    <source>
        <dbReference type="SAM" id="Phobius"/>
    </source>
</evidence>
<reference evidence="11 13" key="2">
    <citation type="submission" date="2016-10" db="EMBL/GenBank/DDBJ databases">
        <authorList>
            <person name="de Groot N.N."/>
        </authorList>
    </citation>
    <scope>NUCLEOTIDE SEQUENCE [LARGE SCALE GENOMIC DNA]</scope>
    <source>
        <strain evidence="11 13">CGMCC 1.10210</strain>
    </source>
</reference>
<name>A0A0F5PYE5_9HYPH</name>
<dbReference type="OrthoDB" id="9768329at2"/>
<dbReference type="InterPro" id="IPR003918">
    <property type="entry name" value="NADH_UbQ_OxRdtase"/>
</dbReference>
<evidence type="ECO:0000313" key="13">
    <source>
        <dbReference type="Proteomes" id="UP000182258"/>
    </source>
</evidence>
<organism evidence="11 13">
    <name type="scientific">Devosia psychrophila</name>
    <dbReference type="NCBI Taxonomy" id="728005"/>
    <lineage>
        <taxon>Bacteria</taxon>
        <taxon>Pseudomonadati</taxon>
        <taxon>Pseudomonadota</taxon>
        <taxon>Alphaproteobacteria</taxon>
        <taxon>Hyphomicrobiales</taxon>
        <taxon>Devosiaceae</taxon>
        <taxon>Devosia</taxon>
    </lineage>
</organism>
<accession>A0A0F5PYE5</accession>
<keyword evidence="12" id="KW-1185">Reference proteome</keyword>
<dbReference type="PANTHER" id="PTHR42703">
    <property type="entry name" value="NADH DEHYDROGENASE"/>
    <property type="match status" value="1"/>
</dbReference>
<evidence type="ECO:0000256" key="6">
    <source>
        <dbReference type="ARBA" id="ARBA00023136"/>
    </source>
</evidence>
<gene>
    <name evidence="11" type="ORF">SAMN04488059_105106</name>
    <name evidence="10" type="ORF">WH91_06850</name>
</gene>
<evidence type="ECO:0000256" key="5">
    <source>
        <dbReference type="ARBA" id="ARBA00022989"/>
    </source>
</evidence>
<proteinExistence type="inferred from homology"/>
<dbReference type="AlphaFoldDB" id="A0A0F5PYE5"/>
<dbReference type="GO" id="GO:0008137">
    <property type="term" value="F:NADH dehydrogenase (ubiquinone) activity"/>
    <property type="evidence" value="ECO:0007669"/>
    <property type="project" value="InterPro"/>
</dbReference>
<dbReference type="PANTHER" id="PTHR42703:SF1">
    <property type="entry name" value="NA(+)_H(+) ANTIPORTER SUBUNIT D1"/>
    <property type="match status" value="1"/>
</dbReference>
<keyword evidence="6 8" id="KW-0472">Membrane</keyword>
<feature type="transmembrane region" description="Helical" evidence="8">
    <location>
        <begin position="20"/>
        <end position="39"/>
    </location>
</feature>
<dbReference type="Proteomes" id="UP000182258">
    <property type="component" value="Unassembled WGS sequence"/>
</dbReference>
<dbReference type="Proteomes" id="UP000033519">
    <property type="component" value="Unassembled WGS sequence"/>
</dbReference>
<dbReference type="GO" id="GO:0005886">
    <property type="term" value="C:plasma membrane"/>
    <property type="evidence" value="ECO:0007669"/>
    <property type="project" value="UniProtKB-SubCell"/>
</dbReference>
<evidence type="ECO:0000256" key="7">
    <source>
        <dbReference type="RuleBase" id="RU000320"/>
    </source>
</evidence>
<feature type="transmembrane region" description="Helical" evidence="8">
    <location>
        <begin position="148"/>
        <end position="166"/>
    </location>
</feature>
<dbReference type="InterPro" id="IPR050586">
    <property type="entry name" value="CPA3_Na-H_Antiporter_D"/>
</dbReference>
<evidence type="ECO:0000256" key="2">
    <source>
        <dbReference type="ARBA" id="ARBA00005346"/>
    </source>
</evidence>
<dbReference type="EMBL" id="LAPV01000084">
    <property type="protein sequence ID" value="KKC33687.1"/>
    <property type="molecule type" value="Genomic_DNA"/>
</dbReference>
<evidence type="ECO:0000313" key="12">
    <source>
        <dbReference type="Proteomes" id="UP000033519"/>
    </source>
</evidence>
<feature type="transmembrane region" description="Helical" evidence="8">
    <location>
        <begin position="374"/>
        <end position="402"/>
    </location>
</feature>
<reference evidence="10 12" key="1">
    <citation type="submission" date="2015-03" db="EMBL/GenBank/DDBJ databases">
        <authorList>
            <person name="Lepp D."/>
            <person name="Hassan Y.I."/>
            <person name="Li X.-Z."/>
            <person name="Zhou T."/>
        </authorList>
    </citation>
    <scope>NUCLEOTIDE SEQUENCE [LARGE SCALE GENOMIC DNA]</scope>
    <source>
        <strain evidence="10 12">Cr7-05</strain>
    </source>
</reference>
<feature type="transmembrane region" description="Helical" evidence="8">
    <location>
        <begin position="422"/>
        <end position="444"/>
    </location>
</feature>
<evidence type="ECO:0000256" key="3">
    <source>
        <dbReference type="ARBA" id="ARBA00022475"/>
    </source>
</evidence>
<feature type="transmembrane region" description="Helical" evidence="8">
    <location>
        <begin position="46"/>
        <end position="69"/>
    </location>
</feature>
<feature type="domain" description="NADH:quinone oxidoreductase/Mrp antiporter transmembrane" evidence="9">
    <location>
        <begin position="143"/>
        <end position="422"/>
    </location>
</feature>
<evidence type="ECO:0000313" key="11">
    <source>
        <dbReference type="EMBL" id="SFC44766.1"/>
    </source>
</evidence>
<feature type="transmembrane region" description="Helical" evidence="8">
    <location>
        <begin position="314"/>
        <end position="335"/>
    </location>
</feature>
<keyword evidence="4 7" id="KW-0812">Transmembrane</keyword>